<evidence type="ECO:0000259" key="6">
    <source>
        <dbReference type="PROSITE" id="PS51503"/>
    </source>
</evidence>
<reference evidence="7" key="1">
    <citation type="submission" date="2020-11" db="EMBL/GenBank/DDBJ databases">
        <authorList>
            <person name="Tran Van P."/>
        </authorList>
    </citation>
    <scope>NUCLEOTIDE SEQUENCE</scope>
</reference>
<dbReference type="Gene3D" id="6.10.140.1320">
    <property type="match status" value="1"/>
</dbReference>
<dbReference type="PROSITE" id="PS51503">
    <property type="entry name" value="HIG1"/>
    <property type="match status" value="1"/>
</dbReference>
<evidence type="ECO:0000256" key="2">
    <source>
        <dbReference type="ARBA" id="ARBA00022692"/>
    </source>
</evidence>
<sequence>MINFSVIPGIEPVTFRSLATVGALGYGLWCFRQGRSKMSQYMMRARIVAQGFTLVALLIGVSITATQAPKDDKK</sequence>
<keyword evidence="3 5" id="KW-1133">Transmembrane helix</keyword>
<dbReference type="GO" id="GO:0097250">
    <property type="term" value="P:mitochondrial respirasome assembly"/>
    <property type="evidence" value="ECO:0007669"/>
    <property type="project" value="TreeGrafter"/>
</dbReference>
<protein>
    <recommendedName>
        <fullName evidence="6">HIG1 domain-containing protein</fullName>
    </recommendedName>
</protein>
<proteinExistence type="predicted"/>
<evidence type="ECO:0000256" key="5">
    <source>
        <dbReference type="SAM" id="Phobius"/>
    </source>
</evidence>
<evidence type="ECO:0000313" key="7">
    <source>
        <dbReference type="EMBL" id="CAD7442312.1"/>
    </source>
</evidence>
<evidence type="ECO:0000256" key="4">
    <source>
        <dbReference type="ARBA" id="ARBA00023136"/>
    </source>
</evidence>
<keyword evidence="2 5" id="KW-0812">Transmembrane</keyword>
<organism evidence="7">
    <name type="scientific">Timema bartmani</name>
    <dbReference type="NCBI Taxonomy" id="61472"/>
    <lineage>
        <taxon>Eukaryota</taxon>
        <taxon>Metazoa</taxon>
        <taxon>Ecdysozoa</taxon>
        <taxon>Arthropoda</taxon>
        <taxon>Hexapoda</taxon>
        <taxon>Insecta</taxon>
        <taxon>Pterygota</taxon>
        <taxon>Neoptera</taxon>
        <taxon>Polyneoptera</taxon>
        <taxon>Phasmatodea</taxon>
        <taxon>Timematodea</taxon>
        <taxon>Timematoidea</taxon>
        <taxon>Timematidae</taxon>
        <taxon>Timema</taxon>
    </lineage>
</organism>
<dbReference type="InterPro" id="IPR050355">
    <property type="entry name" value="RCF1"/>
</dbReference>
<dbReference type="PANTHER" id="PTHR12297">
    <property type="entry name" value="HYPOXIA-INDUCBILE GENE 1 HIG1 -RELATED"/>
    <property type="match status" value="1"/>
</dbReference>
<name>A0A7R9EVV6_9NEOP</name>
<dbReference type="AlphaFoldDB" id="A0A7R9EVV6"/>
<feature type="transmembrane region" description="Helical" evidence="5">
    <location>
        <begin position="13"/>
        <end position="31"/>
    </location>
</feature>
<feature type="transmembrane region" description="Helical" evidence="5">
    <location>
        <begin position="43"/>
        <end position="65"/>
    </location>
</feature>
<evidence type="ECO:0000256" key="1">
    <source>
        <dbReference type="ARBA" id="ARBA00004325"/>
    </source>
</evidence>
<keyword evidence="4 5" id="KW-0472">Membrane</keyword>
<comment type="subcellular location">
    <subcellularLocation>
        <location evidence="1">Mitochondrion membrane</location>
    </subcellularLocation>
</comment>
<feature type="domain" description="HIG1" evidence="6">
    <location>
        <begin position="1"/>
        <end position="74"/>
    </location>
</feature>
<dbReference type="GO" id="GO:0031966">
    <property type="term" value="C:mitochondrial membrane"/>
    <property type="evidence" value="ECO:0007669"/>
    <property type="project" value="UniProtKB-SubCell"/>
</dbReference>
<evidence type="ECO:0000256" key="3">
    <source>
        <dbReference type="ARBA" id="ARBA00022989"/>
    </source>
</evidence>
<dbReference type="PANTHER" id="PTHR12297:SF18">
    <property type="entry name" value="HIG1 DOMAIN FAMILY MEMBER 2A"/>
    <property type="match status" value="1"/>
</dbReference>
<gene>
    <name evidence="7" type="ORF">TBIB3V08_LOCUS4749</name>
</gene>
<dbReference type="Pfam" id="PF04588">
    <property type="entry name" value="HIG_1_N"/>
    <property type="match status" value="1"/>
</dbReference>
<dbReference type="InterPro" id="IPR007667">
    <property type="entry name" value="Hypoxia_induced_domain"/>
</dbReference>
<accession>A0A7R9EVV6</accession>
<dbReference type="EMBL" id="OD565658">
    <property type="protein sequence ID" value="CAD7442312.1"/>
    <property type="molecule type" value="Genomic_DNA"/>
</dbReference>